<evidence type="ECO:0000256" key="1">
    <source>
        <dbReference type="SAM" id="MobiDB-lite"/>
    </source>
</evidence>
<name>A0A2S5BIX1_9BASI</name>
<evidence type="ECO:0000313" key="2">
    <source>
        <dbReference type="EMBL" id="POY76715.1"/>
    </source>
</evidence>
<feature type="compositionally biased region" description="Basic and acidic residues" evidence="1">
    <location>
        <begin position="128"/>
        <end position="140"/>
    </location>
</feature>
<feature type="region of interest" description="Disordered" evidence="1">
    <location>
        <begin position="113"/>
        <end position="166"/>
    </location>
</feature>
<dbReference type="AlphaFoldDB" id="A0A2S5BIX1"/>
<evidence type="ECO:0000313" key="3">
    <source>
        <dbReference type="Proteomes" id="UP000237144"/>
    </source>
</evidence>
<organism evidence="2 3">
    <name type="scientific">Rhodotorula taiwanensis</name>
    <dbReference type="NCBI Taxonomy" id="741276"/>
    <lineage>
        <taxon>Eukaryota</taxon>
        <taxon>Fungi</taxon>
        <taxon>Dikarya</taxon>
        <taxon>Basidiomycota</taxon>
        <taxon>Pucciniomycotina</taxon>
        <taxon>Microbotryomycetes</taxon>
        <taxon>Sporidiobolales</taxon>
        <taxon>Sporidiobolaceae</taxon>
        <taxon>Rhodotorula</taxon>
    </lineage>
</organism>
<comment type="caution">
    <text evidence="2">The sequence shown here is derived from an EMBL/GenBank/DDBJ whole genome shotgun (WGS) entry which is preliminary data.</text>
</comment>
<keyword evidence="3" id="KW-1185">Reference proteome</keyword>
<sequence length="390" mass="42134">MPQSRWPRVGDTFDSVRSFRSAAFAHADREGVELIALTGTTLGCRIRRDHNGTVTGAGPRCSFAIKTAFRNHALVVTHTLFEHNCSPQLRHERAASRETVRFTRKRCLDYPQTASSTANLPRKRVKTARSDGDGATHDSKLPSARKRQALRPAKPTVARASDDHEPSVGDIFSDKAALIASLSAFASTHGVWLYRREPVKDCIATFSCNYRDGSTQKPGKGAYAFMFEAKAKQDGSWRITRAVLEHSHSSALARPLNLSDAPGEAASGVTDAASIATVSPSAPKPLSLPTPAPQHTSLAARLAFHQSVQAAPPEPVEPDRLAAFLLALQPASPRSTINAAVDQLSQTAITGTADLARFLLLDPTCRQRLLDSLPRDKFDLRDFLGQSGGG</sequence>
<dbReference type="EMBL" id="PJQD01000002">
    <property type="protein sequence ID" value="POY76715.1"/>
    <property type="molecule type" value="Genomic_DNA"/>
</dbReference>
<reference evidence="2 3" key="1">
    <citation type="journal article" date="2018" name="Front. Microbiol.">
        <title>Prospects for Fungal Bioremediation of Acidic Radioactive Waste Sites: Characterization and Genome Sequence of Rhodotorula taiwanensis MD1149.</title>
        <authorList>
            <person name="Tkavc R."/>
            <person name="Matrosova V.Y."/>
            <person name="Grichenko O.E."/>
            <person name="Gostincar C."/>
            <person name="Volpe R.P."/>
            <person name="Klimenkova P."/>
            <person name="Gaidamakova E.K."/>
            <person name="Zhou C.E."/>
            <person name="Stewart B.J."/>
            <person name="Lyman M.G."/>
            <person name="Malfatti S.A."/>
            <person name="Rubinfeld B."/>
            <person name="Courtot M."/>
            <person name="Singh J."/>
            <person name="Dalgard C.L."/>
            <person name="Hamilton T."/>
            <person name="Frey K.G."/>
            <person name="Gunde-Cimerman N."/>
            <person name="Dugan L."/>
            <person name="Daly M.J."/>
        </authorList>
    </citation>
    <scope>NUCLEOTIDE SEQUENCE [LARGE SCALE GENOMIC DNA]</scope>
    <source>
        <strain evidence="2 3">MD1149</strain>
    </source>
</reference>
<protein>
    <submittedName>
        <fullName evidence="2">Uncharacterized protein</fullName>
    </submittedName>
</protein>
<gene>
    <name evidence="2" type="ORF">BMF94_0307</name>
</gene>
<accession>A0A2S5BIX1</accession>
<proteinExistence type="predicted"/>
<dbReference type="Proteomes" id="UP000237144">
    <property type="component" value="Unassembled WGS sequence"/>
</dbReference>